<dbReference type="PANTHER" id="PTHR38011">
    <property type="entry name" value="DIHYDROFOLATE REDUCTASE FAMILY PROTEIN (AFU_ORTHOLOGUE AFUA_8G06820)"/>
    <property type="match status" value="1"/>
</dbReference>
<dbReference type="GO" id="GO:0008703">
    <property type="term" value="F:5-amino-6-(5-phosphoribosylamino)uracil reductase activity"/>
    <property type="evidence" value="ECO:0007669"/>
    <property type="project" value="InterPro"/>
</dbReference>
<dbReference type="PANTHER" id="PTHR38011:SF12">
    <property type="entry name" value="BIFUNCTIONAL DEAMINASE-REDUCTASE DOMAIN PROTEIN"/>
    <property type="match status" value="1"/>
</dbReference>
<dbReference type="AlphaFoldDB" id="C7PWT0"/>
<dbReference type="RefSeq" id="WP_015796912.1">
    <property type="nucleotide sequence ID" value="NC_013131.1"/>
</dbReference>
<dbReference type="InterPro" id="IPR002734">
    <property type="entry name" value="RibDG_C"/>
</dbReference>
<dbReference type="GO" id="GO:0009231">
    <property type="term" value="P:riboflavin biosynthetic process"/>
    <property type="evidence" value="ECO:0007669"/>
    <property type="project" value="InterPro"/>
</dbReference>
<keyword evidence="3" id="KW-1185">Reference proteome</keyword>
<dbReference type="STRING" id="479433.Caci_8364"/>
<evidence type="ECO:0000313" key="2">
    <source>
        <dbReference type="EMBL" id="ACU77187.1"/>
    </source>
</evidence>
<reference evidence="2 3" key="1">
    <citation type="journal article" date="2009" name="Stand. Genomic Sci.">
        <title>Complete genome sequence of Catenulispora acidiphila type strain (ID 139908).</title>
        <authorList>
            <person name="Copeland A."/>
            <person name="Lapidus A."/>
            <person name="Glavina Del Rio T."/>
            <person name="Nolan M."/>
            <person name="Lucas S."/>
            <person name="Chen F."/>
            <person name="Tice H."/>
            <person name="Cheng J.F."/>
            <person name="Bruce D."/>
            <person name="Goodwin L."/>
            <person name="Pitluck S."/>
            <person name="Mikhailova N."/>
            <person name="Pati A."/>
            <person name="Ivanova N."/>
            <person name="Mavromatis K."/>
            <person name="Chen A."/>
            <person name="Palaniappan K."/>
            <person name="Chain P."/>
            <person name="Land M."/>
            <person name="Hauser L."/>
            <person name="Chang Y.J."/>
            <person name="Jeffries C.D."/>
            <person name="Chertkov O."/>
            <person name="Brettin T."/>
            <person name="Detter J.C."/>
            <person name="Han C."/>
            <person name="Ali Z."/>
            <person name="Tindall B.J."/>
            <person name="Goker M."/>
            <person name="Bristow J."/>
            <person name="Eisen J.A."/>
            <person name="Markowitz V."/>
            <person name="Hugenholtz P."/>
            <person name="Kyrpides N.C."/>
            <person name="Klenk H.P."/>
        </authorList>
    </citation>
    <scope>NUCLEOTIDE SEQUENCE [LARGE SCALE GENOMIC DNA]</scope>
    <source>
        <strain evidence="3">DSM 44928 / JCM 14897 / NBRC 102108 / NRRL B-24433 / ID139908</strain>
    </source>
</reference>
<dbReference type="Proteomes" id="UP000000851">
    <property type="component" value="Chromosome"/>
</dbReference>
<dbReference type="InterPro" id="IPR050765">
    <property type="entry name" value="Riboflavin_Biosynth_HTPR"/>
</dbReference>
<dbReference type="InParanoid" id="C7PWT0"/>
<dbReference type="InterPro" id="IPR024072">
    <property type="entry name" value="DHFR-like_dom_sf"/>
</dbReference>
<sequence>MTSSAPAPTPASAPAPIVRCDMAISVDGFTTGLEAQKPPFRDDRFHRITSWVFDGEDATKLMHAERVDNTGAYVMGRRMYDSAGDYWSVESPYRTHVFIVTHRPQENIELKDGTVFHFVTEGGVPAAIAAAKAVCPPGKRVHLSGGAAVVQQALAADLVDELHLHITPVLVGQGNRLFDGLPDRMTELEATRVIEAESGVMHLSYRIPRSQEG</sequence>
<dbReference type="SUPFAM" id="SSF53597">
    <property type="entry name" value="Dihydrofolate reductase-like"/>
    <property type="match status" value="1"/>
</dbReference>
<organism evidence="2 3">
    <name type="scientific">Catenulispora acidiphila (strain DSM 44928 / JCM 14897 / NBRC 102108 / NRRL B-24433 / ID139908)</name>
    <dbReference type="NCBI Taxonomy" id="479433"/>
    <lineage>
        <taxon>Bacteria</taxon>
        <taxon>Bacillati</taxon>
        <taxon>Actinomycetota</taxon>
        <taxon>Actinomycetes</taxon>
        <taxon>Catenulisporales</taxon>
        <taxon>Catenulisporaceae</taxon>
        <taxon>Catenulispora</taxon>
    </lineage>
</organism>
<proteinExistence type="predicted"/>
<gene>
    <name evidence="2" type="ordered locus">Caci_8364</name>
</gene>
<dbReference type="OrthoDB" id="2313602at2"/>
<dbReference type="Pfam" id="PF01872">
    <property type="entry name" value="RibD_C"/>
    <property type="match status" value="1"/>
</dbReference>
<dbReference type="eggNOG" id="COG0262">
    <property type="taxonomic scope" value="Bacteria"/>
</dbReference>
<name>C7PWT0_CATAD</name>
<evidence type="ECO:0000313" key="3">
    <source>
        <dbReference type="Proteomes" id="UP000000851"/>
    </source>
</evidence>
<dbReference type="KEGG" id="cai:Caci_8364"/>
<accession>C7PWT0</accession>
<evidence type="ECO:0000259" key="1">
    <source>
        <dbReference type="Pfam" id="PF01872"/>
    </source>
</evidence>
<feature type="domain" description="Bacterial bifunctional deaminase-reductase C-terminal" evidence="1">
    <location>
        <begin position="16"/>
        <end position="197"/>
    </location>
</feature>
<protein>
    <submittedName>
        <fullName evidence="2">Bifunctional deaminase-reductase domain protein</fullName>
    </submittedName>
</protein>
<dbReference type="EMBL" id="CP001700">
    <property type="protein sequence ID" value="ACU77187.1"/>
    <property type="molecule type" value="Genomic_DNA"/>
</dbReference>
<dbReference type="HOGENOM" id="CLU_043966_3_0_11"/>
<dbReference type="Gene3D" id="3.40.430.10">
    <property type="entry name" value="Dihydrofolate Reductase, subunit A"/>
    <property type="match status" value="1"/>
</dbReference>